<comment type="caution">
    <text evidence="1">The sequence shown here is derived from an EMBL/GenBank/DDBJ whole genome shotgun (WGS) entry which is preliminary data.</text>
</comment>
<dbReference type="AlphaFoldDB" id="A0A8T0CIA5"/>
<dbReference type="OrthoDB" id="1751252at2759"/>
<dbReference type="SUPFAM" id="SSF46565">
    <property type="entry name" value="Chaperone J-domain"/>
    <property type="match status" value="1"/>
</dbReference>
<dbReference type="Gramene" id="rna-gnl|WGS:JABURB|Cocit.L3523.1">
    <property type="protein sequence ID" value="cds-KAF7846974.1"/>
    <property type="gene ID" value="gene-BT93_L3523"/>
</dbReference>
<dbReference type="InterPro" id="IPR036869">
    <property type="entry name" value="J_dom_sf"/>
</dbReference>
<protein>
    <recommendedName>
        <fullName evidence="3">J domain-containing protein</fullName>
    </recommendedName>
</protein>
<accession>A0A8T0CIA5</accession>
<dbReference type="CDD" id="cd06257">
    <property type="entry name" value="DnaJ"/>
    <property type="match status" value="1"/>
</dbReference>
<name>A0A8T0CIA5_CORYI</name>
<dbReference type="Gene3D" id="1.10.287.110">
    <property type="entry name" value="DnaJ domain"/>
    <property type="match status" value="1"/>
</dbReference>
<dbReference type="Proteomes" id="UP000806378">
    <property type="component" value="Unassembled WGS sequence"/>
</dbReference>
<gene>
    <name evidence="1" type="ORF">BT93_L3523</name>
</gene>
<proteinExistence type="predicted"/>
<sequence length="127" mass="14452">MPRFVGGAFRAFPRISFRMGGFGWLRSCRRRLLLSSLTGQTNLIAKSSVSDSQWRASFLLARTSYSCSLLTGNPIDRETLRSPWSYRHLHATGSRRHPERSYYDILGVSENASRDEIKKAFHAVGRT</sequence>
<dbReference type="InterPro" id="IPR001623">
    <property type="entry name" value="DnaJ_domain"/>
</dbReference>
<keyword evidence="2" id="KW-1185">Reference proteome</keyword>
<evidence type="ECO:0000313" key="2">
    <source>
        <dbReference type="Proteomes" id="UP000806378"/>
    </source>
</evidence>
<evidence type="ECO:0008006" key="3">
    <source>
        <dbReference type="Google" id="ProtNLM"/>
    </source>
</evidence>
<reference evidence="1" key="1">
    <citation type="submission" date="2020-05" db="EMBL/GenBank/DDBJ databases">
        <title>WGS assembly of Corymbia citriodora subspecies variegata.</title>
        <authorList>
            <person name="Barry K."/>
            <person name="Hundley H."/>
            <person name="Shu S."/>
            <person name="Jenkins J."/>
            <person name="Grimwood J."/>
            <person name="Baten A."/>
        </authorList>
    </citation>
    <scope>NUCLEOTIDE SEQUENCE</scope>
    <source>
        <strain evidence="1">CV2-018</strain>
    </source>
</reference>
<organism evidence="1 2">
    <name type="scientific">Corymbia citriodora subsp. variegata</name>
    <dbReference type="NCBI Taxonomy" id="360336"/>
    <lineage>
        <taxon>Eukaryota</taxon>
        <taxon>Viridiplantae</taxon>
        <taxon>Streptophyta</taxon>
        <taxon>Embryophyta</taxon>
        <taxon>Tracheophyta</taxon>
        <taxon>Spermatophyta</taxon>
        <taxon>Magnoliopsida</taxon>
        <taxon>eudicotyledons</taxon>
        <taxon>Gunneridae</taxon>
        <taxon>Pentapetalae</taxon>
        <taxon>rosids</taxon>
        <taxon>malvids</taxon>
        <taxon>Myrtales</taxon>
        <taxon>Myrtaceae</taxon>
        <taxon>Myrtoideae</taxon>
        <taxon>Eucalypteae</taxon>
        <taxon>Corymbia</taxon>
    </lineage>
</organism>
<evidence type="ECO:0000313" key="1">
    <source>
        <dbReference type="EMBL" id="KAF7846974.1"/>
    </source>
</evidence>
<dbReference type="EMBL" id="MU091459">
    <property type="protein sequence ID" value="KAF7846974.1"/>
    <property type="molecule type" value="Genomic_DNA"/>
</dbReference>